<protein>
    <submittedName>
        <fullName evidence="1">Uncharacterized protein</fullName>
    </submittedName>
</protein>
<name>A0ACC1BT03_9ROSI</name>
<proteinExistence type="predicted"/>
<accession>A0ACC1BT03</accession>
<dbReference type="Proteomes" id="UP001164250">
    <property type="component" value="Chromosome 3"/>
</dbReference>
<comment type="caution">
    <text evidence="1">The sequence shown here is derived from an EMBL/GenBank/DDBJ whole genome shotgun (WGS) entry which is preliminary data.</text>
</comment>
<gene>
    <name evidence="1" type="ORF">Patl1_05615</name>
</gene>
<keyword evidence="2" id="KW-1185">Reference proteome</keyword>
<evidence type="ECO:0000313" key="1">
    <source>
        <dbReference type="EMBL" id="KAJ0102084.1"/>
    </source>
</evidence>
<reference evidence="2" key="1">
    <citation type="journal article" date="2023" name="G3 (Bethesda)">
        <title>Genome assembly and association tests identify interacting loci associated with vigor, precocity, and sex in interspecific pistachio rootstocks.</title>
        <authorList>
            <person name="Palmer W."/>
            <person name="Jacygrad E."/>
            <person name="Sagayaradj S."/>
            <person name="Cavanaugh K."/>
            <person name="Han R."/>
            <person name="Bertier L."/>
            <person name="Beede B."/>
            <person name="Kafkas S."/>
            <person name="Golino D."/>
            <person name="Preece J."/>
            <person name="Michelmore R."/>
        </authorList>
    </citation>
    <scope>NUCLEOTIDE SEQUENCE [LARGE SCALE GENOMIC DNA]</scope>
</reference>
<evidence type="ECO:0000313" key="2">
    <source>
        <dbReference type="Proteomes" id="UP001164250"/>
    </source>
</evidence>
<dbReference type="EMBL" id="CM047899">
    <property type="protein sequence ID" value="KAJ0102084.1"/>
    <property type="molecule type" value="Genomic_DNA"/>
</dbReference>
<sequence>MIILTHTYVEIILDIFYDSVAIHSIQGVAVHEDPELSSLIKKALENKSPSSVGFLFIWKHLFDYQEGIERAQTPACFTHKKTTCINAF</sequence>
<organism evidence="1 2">
    <name type="scientific">Pistacia atlantica</name>
    <dbReference type="NCBI Taxonomy" id="434234"/>
    <lineage>
        <taxon>Eukaryota</taxon>
        <taxon>Viridiplantae</taxon>
        <taxon>Streptophyta</taxon>
        <taxon>Embryophyta</taxon>
        <taxon>Tracheophyta</taxon>
        <taxon>Spermatophyta</taxon>
        <taxon>Magnoliopsida</taxon>
        <taxon>eudicotyledons</taxon>
        <taxon>Gunneridae</taxon>
        <taxon>Pentapetalae</taxon>
        <taxon>rosids</taxon>
        <taxon>malvids</taxon>
        <taxon>Sapindales</taxon>
        <taxon>Anacardiaceae</taxon>
        <taxon>Pistacia</taxon>
    </lineage>
</organism>